<dbReference type="PANTHER" id="PTHR13223:SF2">
    <property type="entry name" value="ACIDIC FIBROBLAST GROWTH FACTOR INTRACELLULAR-BINDING PROTEIN"/>
    <property type="match status" value="1"/>
</dbReference>
<dbReference type="STRING" id="6573.A0A210QCX2"/>
<name>A0A210QCX2_MIZYE</name>
<dbReference type="GO" id="GO:0005634">
    <property type="term" value="C:nucleus"/>
    <property type="evidence" value="ECO:0007669"/>
    <property type="project" value="TreeGrafter"/>
</dbReference>
<evidence type="ECO:0000313" key="2">
    <source>
        <dbReference type="Proteomes" id="UP000242188"/>
    </source>
</evidence>
<sequence>MAMVDVFVGNFTVIDTDLYELWLSGYSAHDASAVLQKRGVLHNMGVGFQDLVSDTQDNYRLFINLEKLLKDPAKLGEQHLYQLDPQTQKLLIERYYQFDAVVVREVLGKKLSSRNRKDLDDVCEKTRVPLRSCRRQFDNLKRVFKTVEDLTGTLVENIQAHYLVSEVLAKEYAAIVFIANNRFETGKKKLSHLTFYDFVHCATSLIANWSYTAKDSKGREDMDVDLDRRFLQDLREFKILLDKENLDEHKSLVLNATKTALPKRIHQDLDDNFKNMSKAIVNIAYGLNHSKEARDIFIDLVEKIIEPCMQGRWLKDELNTVLLAYRDVYPQLEAFRHRNLSRHKVVWDRYMNTLTSCIVQLYHS</sequence>
<dbReference type="EMBL" id="NEDP02004132">
    <property type="protein sequence ID" value="OWF46584.1"/>
    <property type="molecule type" value="Genomic_DNA"/>
</dbReference>
<keyword evidence="2" id="KW-1185">Reference proteome</keyword>
<comment type="caution">
    <text evidence="1">The sequence shown here is derived from an EMBL/GenBank/DDBJ whole genome shotgun (WGS) entry which is preliminary data.</text>
</comment>
<gene>
    <name evidence="1" type="ORF">KP79_PYT10352</name>
</gene>
<dbReference type="InterPro" id="IPR008614">
    <property type="entry name" value="FIBP"/>
</dbReference>
<dbReference type="Proteomes" id="UP000242188">
    <property type="component" value="Unassembled WGS sequence"/>
</dbReference>
<protein>
    <submittedName>
        <fullName evidence="1">Acidic fibroblast growth factor intracellular-binding protein</fullName>
    </submittedName>
</protein>
<reference evidence="1 2" key="1">
    <citation type="journal article" date="2017" name="Nat. Ecol. Evol.">
        <title>Scallop genome provides insights into evolution of bilaterian karyotype and development.</title>
        <authorList>
            <person name="Wang S."/>
            <person name="Zhang J."/>
            <person name="Jiao W."/>
            <person name="Li J."/>
            <person name="Xun X."/>
            <person name="Sun Y."/>
            <person name="Guo X."/>
            <person name="Huan P."/>
            <person name="Dong B."/>
            <person name="Zhang L."/>
            <person name="Hu X."/>
            <person name="Sun X."/>
            <person name="Wang J."/>
            <person name="Zhao C."/>
            <person name="Wang Y."/>
            <person name="Wang D."/>
            <person name="Huang X."/>
            <person name="Wang R."/>
            <person name="Lv J."/>
            <person name="Li Y."/>
            <person name="Zhang Z."/>
            <person name="Liu B."/>
            <person name="Lu W."/>
            <person name="Hui Y."/>
            <person name="Liang J."/>
            <person name="Zhou Z."/>
            <person name="Hou R."/>
            <person name="Li X."/>
            <person name="Liu Y."/>
            <person name="Li H."/>
            <person name="Ning X."/>
            <person name="Lin Y."/>
            <person name="Zhao L."/>
            <person name="Xing Q."/>
            <person name="Dou J."/>
            <person name="Li Y."/>
            <person name="Mao J."/>
            <person name="Guo H."/>
            <person name="Dou H."/>
            <person name="Li T."/>
            <person name="Mu C."/>
            <person name="Jiang W."/>
            <person name="Fu Q."/>
            <person name="Fu X."/>
            <person name="Miao Y."/>
            <person name="Liu J."/>
            <person name="Yu Q."/>
            <person name="Li R."/>
            <person name="Liao H."/>
            <person name="Li X."/>
            <person name="Kong Y."/>
            <person name="Jiang Z."/>
            <person name="Chourrout D."/>
            <person name="Li R."/>
            <person name="Bao Z."/>
        </authorList>
    </citation>
    <scope>NUCLEOTIDE SEQUENCE [LARGE SCALE GENOMIC DNA]</scope>
    <source>
        <strain evidence="1 2">PY_sf001</strain>
    </source>
</reference>
<dbReference type="OrthoDB" id="16955at2759"/>
<dbReference type="PANTHER" id="PTHR13223">
    <property type="entry name" value="ACIDIC FIBROBLAST GROWTH FACTOR INTRACELLULAR BINDING PROTEIN"/>
    <property type="match status" value="1"/>
</dbReference>
<organism evidence="1 2">
    <name type="scientific">Mizuhopecten yessoensis</name>
    <name type="common">Japanese scallop</name>
    <name type="synonym">Patinopecten yessoensis</name>
    <dbReference type="NCBI Taxonomy" id="6573"/>
    <lineage>
        <taxon>Eukaryota</taxon>
        <taxon>Metazoa</taxon>
        <taxon>Spiralia</taxon>
        <taxon>Lophotrochozoa</taxon>
        <taxon>Mollusca</taxon>
        <taxon>Bivalvia</taxon>
        <taxon>Autobranchia</taxon>
        <taxon>Pteriomorphia</taxon>
        <taxon>Pectinida</taxon>
        <taxon>Pectinoidea</taxon>
        <taxon>Pectinidae</taxon>
        <taxon>Mizuhopecten</taxon>
    </lineage>
</organism>
<evidence type="ECO:0000313" key="1">
    <source>
        <dbReference type="EMBL" id="OWF46584.1"/>
    </source>
</evidence>
<proteinExistence type="predicted"/>
<dbReference type="AlphaFoldDB" id="A0A210QCX2"/>
<accession>A0A210QCX2</accession>
<dbReference type="Pfam" id="PF05427">
    <property type="entry name" value="FIBP"/>
    <property type="match status" value="1"/>
</dbReference>